<keyword evidence="2" id="KW-0378">Hydrolase</keyword>
<dbReference type="InterPro" id="IPR041679">
    <property type="entry name" value="DNA2/NAM7-like_C"/>
</dbReference>
<dbReference type="PANTHER" id="PTHR43788">
    <property type="entry name" value="DNA2/NAM7 HELICASE FAMILY MEMBER"/>
    <property type="match status" value="1"/>
</dbReference>
<evidence type="ECO:0000256" key="5">
    <source>
        <dbReference type="SAM" id="Coils"/>
    </source>
</evidence>
<evidence type="ECO:0000256" key="3">
    <source>
        <dbReference type="ARBA" id="ARBA00022806"/>
    </source>
</evidence>
<accession>A0A859FH52</accession>
<evidence type="ECO:0000256" key="4">
    <source>
        <dbReference type="ARBA" id="ARBA00022840"/>
    </source>
</evidence>
<dbReference type="GO" id="GO:0005524">
    <property type="term" value="F:ATP binding"/>
    <property type="evidence" value="ECO:0007669"/>
    <property type="project" value="UniProtKB-KW"/>
</dbReference>
<proteinExistence type="predicted"/>
<keyword evidence="1" id="KW-0547">Nucleotide-binding</keyword>
<feature type="domain" description="DNA2/NAM7 helicase-like C-terminal" evidence="6">
    <location>
        <begin position="868"/>
        <end position="997"/>
    </location>
</feature>
<evidence type="ECO:0000256" key="1">
    <source>
        <dbReference type="ARBA" id="ARBA00022741"/>
    </source>
</evidence>
<dbReference type="PANTHER" id="PTHR43788:SF8">
    <property type="entry name" value="DNA-BINDING PROTEIN SMUBP-2"/>
    <property type="match status" value="1"/>
</dbReference>
<organism evidence="7 8">
    <name type="scientific">Paenalkalicoccus suaedae</name>
    <dbReference type="NCBI Taxonomy" id="2592382"/>
    <lineage>
        <taxon>Bacteria</taxon>
        <taxon>Bacillati</taxon>
        <taxon>Bacillota</taxon>
        <taxon>Bacilli</taxon>
        <taxon>Bacillales</taxon>
        <taxon>Bacillaceae</taxon>
        <taxon>Paenalkalicoccus</taxon>
    </lineage>
</organism>
<sequence length="1032" mass="118143">MSELNVNILKAWHFIESLHTPIVPKKKGTWSKEIFTDNTSRNKLRRLYENEQTWQPAELHESKKEISYRYYRHIFKEFRLIELIKTKLGDEEKLINRGIEELFSLTFSVDQKGQYIADSLFVPFSLFFITKINQADVVYDSLANEFKEALNNFEEGLKELLLDGVTNETMNKIDVLFARYFFVMPQLEKCNYLEYVIIRKNQQQPIDYFNSFYLDDLEQAMTKVNQEPLQSYLTGNSSNNRIDIDENRSFIEEITRPALIPNGRWPSPVAHKLSLMQQVAVNTVLDKKLPISSVNGPPGTGKTTLLKDIFADLYVQRAEAMISFSHPLNMFTKVGETRGLGPNKRSMYSLHQNVAAFNMVVASSNNGAVENISLELPMLTQIGGWKKDEDKLHEFEKRYIEEVKQINMFTATAESLLDSKKAWGVFAAKLGRSKNIDDFANAIGDKQNPSSLKALLDSENASVEDWNDAVKEFNVVRNQIHVHKTKLEQFNETHHNNADLSMSIEQLEKDQQGLVEEKKTVVEELRTFERKLLELNEQIKQAPAQTWWKRALKLKNKALDDLLIKKQIFVQQVTDSGKELHSLEGKEAHLQILLNVQRQKFKSYESELAKLSREKVAFPNDAFWEETPSAYDTRQKESPWISDELNYLRGLLFIKAVKVHKIAILLSKGPIFSAIDTIRNRKNLNVNIPENRAFLANMWDILHLVTPVISSTFASIQRMYKGIEGKPIDYLFIDEAGQASPQQAVGAVMRAGRVIAVGDPVQIEPVVTMDEVQIEDIRAHFEIDERYVGSKASVQTLADEANPYGMYKKAADLWIGMPLWVHRRCLDPMFSIANKMAYENKMVLTNSEAGVTSWINCVGKAKNAQFVEEQANYVAQKIVEAFTEAGAPVCKEDKFPNIYVISPFTAVKFETIKIVKARLKELFKDSEENMKKSIEFWIAKSVGTVHTFQGKEADIVYFITGTDENTDGAANWSCSSVNILNVAVTRAKKEFHLVGDYERFENKEFYRVIAEHAEVVESKRESLTSEDNLLKV</sequence>
<keyword evidence="4 7" id="KW-0067">ATP-binding</keyword>
<dbReference type="AlphaFoldDB" id="A0A859FH52"/>
<dbReference type="Proteomes" id="UP000318138">
    <property type="component" value="Chromosome"/>
</dbReference>
<name>A0A859FH52_9BACI</name>
<dbReference type="RefSeq" id="WP_176010662.1">
    <property type="nucleotide sequence ID" value="NZ_CP041372.2"/>
</dbReference>
<dbReference type="GO" id="GO:0016787">
    <property type="term" value="F:hydrolase activity"/>
    <property type="evidence" value="ECO:0007669"/>
    <property type="project" value="UniProtKB-KW"/>
</dbReference>
<dbReference type="SUPFAM" id="SSF52540">
    <property type="entry name" value="P-loop containing nucleoside triphosphate hydrolases"/>
    <property type="match status" value="1"/>
</dbReference>
<dbReference type="InterPro" id="IPR027417">
    <property type="entry name" value="P-loop_NTPase"/>
</dbReference>
<keyword evidence="3" id="KW-0347">Helicase</keyword>
<gene>
    <name evidence="7" type="ORF">FLK61_39455</name>
</gene>
<evidence type="ECO:0000259" key="6">
    <source>
        <dbReference type="Pfam" id="PF13087"/>
    </source>
</evidence>
<keyword evidence="8" id="KW-1185">Reference proteome</keyword>
<keyword evidence="5" id="KW-0175">Coiled coil</keyword>
<feature type="coiled-coil region" evidence="5">
    <location>
        <begin position="497"/>
        <end position="545"/>
    </location>
</feature>
<evidence type="ECO:0000256" key="2">
    <source>
        <dbReference type="ARBA" id="ARBA00022801"/>
    </source>
</evidence>
<dbReference type="KEGG" id="psua:FLK61_39455"/>
<reference evidence="8" key="1">
    <citation type="submission" date="2019-07" db="EMBL/GenBank/DDBJ databases">
        <title>Bacillus alkalisoli sp. nov. isolated from saline soil.</title>
        <authorList>
            <person name="Sun J.-Q."/>
            <person name="Xu L."/>
        </authorList>
    </citation>
    <scope>NUCLEOTIDE SEQUENCE [LARGE SCALE GENOMIC DNA]</scope>
    <source>
        <strain evidence="8">M4U3P1</strain>
    </source>
</reference>
<evidence type="ECO:0000313" key="7">
    <source>
        <dbReference type="EMBL" id="QKS72693.1"/>
    </source>
</evidence>
<dbReference type="GO" id="GO:0043139">
    <property type="term" value="F:5'-3' DNA helicase activity"/>
    <property type="evidence" value="ECO:0007669"/>
    <property type="project" value="TreeGrafter"/>
</dbReference>
<dbReference type="InterPro" id="IPR050534">
    <property type="entry name" value="Coronavir_polyprotein_1ab"/>
</dbReference>
<protein>
    <submittedName>
        <fullName evidence="7">ATP-binding protein</fullName>
    </submittedName>
</protein>
<evidence type="ECO:0000313" key="8">
    <source>
        <dbReference type="Proteomes" id="UP000318138"/>
    </source>
</evidence>
<dbReference type="EMBL" id="CP041372">
    <property type="protein sequence ID" value="QKS72693.1"/>
    <property type="molecule type" value="Genomic_DNA"/>
</dbReference>
<dbReference type="Pfam" id="PF13087">
    <property type="entry name" value="AAA_12"/>
    <property type="match status" value="1"/>
</dbReference>
<dbReference type="Gene3D" id="3.40.50.300">
    <property type="entry name" value="P-loop containing nucleotide triphosphate hydrolases"/>
    <property type="match status" value="3"/>
</dbReference>